<feature type="domain" description="Amidohydrolase-related" evidence="2">
    <location>
        <begin position="2"/>
        <end position="275"/>
    </location>
</feature>
<dbReference type="AlphaFoldDB" id="A0A0V8J2Q0"/>
<comment type="similarity">
    <text evidence="1">Belongs to the metallo-dependent hydrolases superfamily.</text>
</comment>
<evidence type="ECO:0000256" key="1">
    <source>
        <dbReference type="ARBA" id="ARBA00038310"/>
    </source>
</evidence>
<dbReference type="InterPro" id="IPR052350">
    <property type="entry name" value="Metallo-dep_Lactonases"/>
</dbReference>
<dbReference type="PANTHER" id="PTHR43569">
    <property type="entry name" value="AMIDOHYDROLASE"/>
    <property type="match status" value="1"/>
</dbReference>
<sequence length="284" mass="32842">MIDSHQHFWKLERGDYGWLTEDMEVLYQDYLPEDLVPMLQQFNISGTIVVQAAPTYEETLFLLSLYERYDWIKGVVGWLDLSSPSFQEQLEELLTNPGVVGLRPMLQDIEQSDWILQEQVVENVKLLHKKELPLDLLINKKHIPFVLELLKALPGLRAIIDHMAKPNIAEGELSGWKEDMKALAEYPNVWCKVSGFMTEAVPYEWETEDFNPYIQHVTNVFGPSRLLFGSDWPVCLSAGTYGDAIDIINKNLPDSLTSEERENIFTENAKKFYRLNTKTKESTR</sequence>
<evidence type="ECO:0000313" key="3">
    <source>
        <dbReference type="EMBL" id="KSU81112.1"/>
    </source>
</evidence>
<proteinExistence type="inferred from homology"/>
<accession>A0A0V8J2Q0</accession>
<evidence type="ECO:0000313" key="4">
    <source>
        <dbReference type="Proteomes" id="UP000054099"/>
    </source>
</evidence>
<dbReference type="Proteomes" id="UP000054099">
    <property type="component" value="Unassembled WGS sequence"/>
</dbReference>
<evidence type="ECO:0000259" key="2">
    <source>
        <dbReference type="Pfam" id="PF04909"/>
    </source>
</evidence>
<dbReference type="Gene3D" id="3.20.20.140">
    <property type="entry name" value="Metal-dependent hydrolases"/>
    <property type="match status" value="1"/>
</dbReference>
<dbReference type="GO" id="GO:0016787">
    <property type="term" value="F:hydrolase activity"/>
    <property type="evidence" value="ECO:0007669"/>
    <property type="project" value="InterPro"/>
</dbReference>
<dbReference type="Pfam" id="PF04909">
    <property type="entry name" value="Amidohydro_2"/>
    <property type="match status" value="1"/>
</dbReference>
<dbReference type="EMBL" id="LNQN01000006">
    <property type="protein sequence ID" value="KSU81112.1"/>
    <property type="molecule type" value="Genomic_DNA"/>
</dbReference>
<comment type="caution">
    <text evidence="3">The sequence shown here is derived from an EMBL/GenBank/DDBJ whole genome shotgun (WGS) entry which is preliminary data.</text>
</comment>
<dbReference type="RefSeq" id="WP_061974777.1">
    <property type="nucleotide sequence ID" value="NZ_FMAV01000004.1"/>
</dbReference>
<name>A0A0V8J2Q0_9BACL</name>
<organism evidence="3 4">
    <name type="scientific">Fictibacillus enclensis</name>
    <dbReference type="NCBI Taxonomy" id="1017270"/>
    <lineage>
        <taxon>Bacteria</taxon>
        <taxon>Bacillati</taxon>
        <taxon>Bacillota</taxon>
        <taxon>Bacilli</taxon>
        <taxon>Bacillales</taxon>
        <taxon>Fictibacillaceae</taxon>
        <taxon>Fictibacillus</taxon>
    </lineage>
</organism>
<gene>
    <name evidence="3" type="ORF">AS030_19415</name>
</gene>
<keyword evidence="4" id="KW-1185">Reference proteome</keyword>
<dbReference type="SUPFAM" id="SSF51556">
    <property type="entry name" value="Metallo-dependent hydrolases"/>
    <property type="match status" value="1"/>
</dbReference>
<dbReference type="InterPro" id="IPR006680">
    <property type="entry name" value="Amidohydro-rel"/>
</dbReference>
<reference evidence="3 4" key="1">
    <citation type="journal article" date="2014" name="Antonie Van Leeuwenhoek">
        <title>Fictibacillus enclensis sp. nov., isolated from marine sediment.</title>
        <authorList>
            <person name="Dastager S.G."/>
            <person name="Mawlankar R."/>
            <person name="Srinivasan K."/>
            <person name="Tang S.K."/>
            <person name="Lee J.C."/>
            <person name="Ramana V.V."/>
            <person name="Shouche Y.S."/>
        </authorList>
    </citation>
    <scope>NUCLEOTIDE SEQUENCE [LARGE SCALE GENOMIC DNA]</scope>
    <source>
        <strain evidence="3 4">NIO-1003</strain>
    </source>
</reference>
<protein>
    <recommendedName>
        <fullName evidence="2">Amidohydrolase-related domain-containing protein</fullName>
    </recommendedName>
</protein>
<dbReference type="InterPro" id="IPR032466">
    <property type="entry name" value="Metal_Hydrolase"/>
</dbReference>
<dbReference type="PANTHER" id="PTHR43569:SF2">
    <property type="entry name" value="AMIDOHYDROLASE-RELATED DOMAIN-CONTAINING PROTEIN"/>
    <property type="match status" value="1"/>
</dbReference>